<feature type="domain" description="Methanolan biosynthesis EpsI" evidence="9">
    <location>
        <begin position="336"/>
        <end position="470"/>
    </location>
</feature>
<keyword evidence="11" id="KW-1185">Reference proteome</keyword>
<dbReference type="RefSeq" id="WP_116015767.1">
    <property type="nucleotide sequence ID" value="NZ_QUOT01000001.1"/>
</dbReference>
<gene>
    <name evidence="10" type="primary">xrtA</name>
    <name evidence="10" type="ORF">DXX94_10710</name>
</gene>
<dbReference type="NCBIfam" id="TIGR03109">
    <property type="entry name" value="exosort_XrtA"/>
    <property type="match status" value="1"/>
</dbReference>
<keyword evidence="3" id="KW-0645">Protease</keyword>
<dbReference type="Proteomes" id="UP000256899">
    <property type="component" value="Unassembled WGS sequence"/>
</dbReference>
<evidence type="ECO:0000256" key="5">
    <source>
        <dbReference type="ARBA" id="ARBA00022801"/>
    </source>
</evidence>
<dbReference type="Pfam" id="PF09721">
    <property type="entry name" value="Exosortase_EpsH"/>
    <property type="match status" value="1"/>
</dbReference>
<feature type="transmembrane region" description="Helical" evidence="8">
    <location>
        <begin position="208"/>
        <end position="235"/>
    </location>
</feature>
<feature type="transmembrane region" description="Helical" evidence="8">
    <location>
        <begin position="40"/>
        <end position="57"/>
    </location>
</feature>
<feature type="transmembrane region" description="Helical" evidence="8">
    <location>
        <begin position="94"/>
        <end position="112"/>
    </location>
</feature>
<keyword evidence="5 10" id="KW-0378">Hydrolase</keyword>
<keyword evidence="4 8" id="KW-0812">Transmembrane</keyword>
<evidence type="ECO:0000256" key="6">
    <source>
        <dbReference type="ARBA" id="ARBA00022989"/>
    </source>
</evidence>
<dbReference type="InterPro" id="IPR019127">
    <property type="entry name" value="Exosortase"/>
</dbReference>
<sequence length="479" mass="54413">MMAINSRQFILMFAVLIAAWMLVFWDGITGMEAIWRRSDTFAHGYFILPIVIWLLHRDRAYLQSAKVRSTWLPLPLLAASSFVWLFAYAADINVLSQLAAVTALMFLVWMLIGNQLAWRYKFPLAYLLFAVPMGENLIPSLQDITAWITVFLLKVHGIPVFRDGWYIQIPTGMFEVAVACSGIRYLIASMAVGTLYAYLTYRSFKKQLLFIVFAFLLPILANGVRAYLIVIIAHYSDMKYATGADHLVYGWIFFGFVIMLMFWVGGKFADPEPKTELYSDKGATKGQHNKLWVSVSVYLIMMATWFIEHNISVVELPKSADTVIKMPDSNWGVSFTQPMQSSYQRESNGTELFFARYGNKQSEGELVSFSNKLYDAERWTVIDRITKNENGKVYRYLLLRDVQGRERALLYWYQIGDKQVVSPAFAKLYQALALLTGQANFASFVAASTQATEAQDTMASLLKSADSMLNQIGLNQVGN</sequence>
<dbReference type="InterPro" id="IPR026392">
    <property type="entry name" value="Exo/Archaeosortase_dom"/>
</dbReference>
<feature type="transmembrane region" description="Helical" evidence="8">
    <location>
        <begin position="69"/>
        <end position="88"/>
    </location>
</feature>
<comment type="subcellular location">
    <subcellularLocation>
        <location evidence="1">Cell membrane</location>
        <topology evidence="1">Multi-pass membrane protein</topology>
    </subcellularLocation>
</comment>
<feature type="transmembrane region" description="Helical" evidence="8">
    <location>
        <begin position="290"/>
        <end position="307"/>
    </location>
</feature>
<dbReference type="Pfam" id="PF11984">
    <property type="entry name" value="DUF3485"/>
    <property type="match status" value="1"/>
</dbReference>
<dbReference type="GO" id="GO:0006508">
    <property type="term" value="P:proteolysis"/>
    <property type="evidence" value="ECO:0007669"/>
    <property type="project" value="UniProtKB-KW"/>
</dbReference>
<organism evidence="10 11">
    <name type="scientific">Thalassotalea euphylliae</name>
    <dbReference type="NCBI Taxonomy" id="1655234"/>
    <lineage>
        <taxon>Bacteria</taxon>
        <taxon>Pseudomonadati</taxon>
        <taxon>Pseudomonadota</taxon>
        <taxon>Gammaproteobacteria</taxon>
        <taxon>Alteromonadales</taxon>
        <taxon>Colwelliaceae</taxon>
        <taxon>Thalassotalea</taxon>
    </lineage>
</organism>
<evidence type="ECO:0000313" key="10">
    <source>
        <dbReference type="EMBL" id="REL31144.1"/>
    </source>
</evidence>
<keyword evidence="7 8" id="KW-0472">Membrane</keyword>
<feature type="transmembrane region" description="Helical" evidence="8">
    <location>
        <begin position="247"/>
        <end position="269"/>
    </location>
</feature>
<feature type="transmembrane region" description="Helical" evidence="8">
    <location>
        <begin position="124"/>
        <end position="153"/>
    </location>
</feature>
<evidence type="ECO:0000259" key="9">
    <source>
        <dbReference type="Pfam" id="PF11984"/>
    </source>
</evidence>
<protein>
    <submittedName>
        <fullName evidence="10">Exosortase A</fullName>
        <ecNumber evidence="10">3.4.22.-</ecNumber>
    </submittedName>
</protein>
<dbReference type="NCBIfam" id="TIGR02914">
    <property type="entry name" value="EpsI_fam"/>
    <property type="match status" value="1"/>
</dbReference>
<keyword evidence="2" id="KW-1003">Cell membrane</keyword>
<dbReference type="InterPro" id="IPR013426">
    <property type="entry name" value="EpsH-like"/>
</dbReference>
<evidence type="ECO:0000256" key="2">
    <source>
        <dbReference type="ARBA" id="ARBA00022475"/>
    </source>
</evidence>
<accession>A0A3E0U347</accession>
<evidence type="ECO:0000256" key="7">
    <source>
        <dbReference type="ARBA" id="ARBA00023136"/>
    </source>
</evidence>
<feature type="transmembrane region" description="Helical" evidence="8">
    <location>
        <begin position="165"/>
        <end position="187"/>
    </location>
</feature>
<name>A0A3E0U347_9GAMM</name>
<dbReference type="GO" id="GO:0008233">
    <property type="term" value="F:peptidase activity"/>
    <property type="evidence" value="ECO:0007669"/>
    <property type="project" value="UniProtKB-KW"/>
</dbReference>
<dbReference type="InterPro" id="IPR014263">
    <property type="entry name" value="Methanolan_biosynth_EpsI"/>
</dbReference>
<evidence type="ECO:0000256" key="1">
    <source>
        <dbReference type="ARBA" id="ARBA00004651"/>
    </source>
</evidence>
<dbReference type="NCBIfam" id="TIGR02602">
    <property type="entry name" value="8TM_EpsH"/>
    <property type="match status" value="1"/>
</dbReference>
<evidence type="ECO:0000256" key="4">
    <source>
        <dbReference type="ARBA" id="ARBA00022692"/>
    </source>
</evidence>
<comment type="caution">
    <text evidence="10">The sequence shown here is derived from an EMBL/GenBank/DDBJ whole genome shotgun (WGS) entry which is preliminary data.</text>
</comment>
<evidence type="ECO:0000313" key="11">
    <source>
        <dbReference type="Proteomes" id="UP000256899"/>
    </source>
</evidence>
<dbReference type="AlphaFoldDB" id="A0A3E0U347"/>
<evidence type="ECO:0000256" key="3">
    <source>
        <dbReference type="ARBA" id="ARBA00022670"/>
    </source>
</evidence>
<feature type="transmembrane region" description="Helical" evidence="8">
    <location>
        <begin position="9"/>
        <end position="28"/>
    </location>
</feature>
<proteinExistence type="predicted"/>
<dbReference type="EC" id="3.4.22.-" evidence="10"/>
<dbReference type="InterPro" id="IPR017540">
    <property type="entry name" value="Exosortase-1"/>
</dbReference>
<reference evidence="11" key="1">
    <citation type="submission" date="2018-08" db="EMBL/GenBank/DDBJ databases">
        <title>Thalassotalea euphylliae genome.</title>
        <authorList>
            <person name="Summers S."/>
            <person name="Rice S.A."/>
            <person name="Freckelton M.L."/>
            <person name="Nedved B.T."/>
            <person name="Hadfield M.G."/>
        </authorList>
    </citation>
    <scope>NUCLEOTIDE SEQUENCE [LARGE SCALE GENOMIC DNA]</scope>
    <source>
        <strain evidence="11">H3</strain>
    </source>
</reference>
<keyword evidence="6 8" id="KW-1133">Transmembrane helix</keyword>
<dbReference type="GO" id="GO:0005886">
    <property type="term" value="C:plasma membrane"/>
    <property type="evidence" value="ECO:0007669"/>
    <property type="project" value="UniProtKB-SubCell"/>
</dbReference>
<evidence type="ECO:0000256" key="8">
    <source>
        <dbReference type="SAM" id="Phobius"/>
    </source>
</evidence>
<dbReference type="EMBL" id="QUOT01000001">
    <property type="protein sequence ID" value="REL31144.1"/>
    <property type="molecule type" value="Genomic_DNA"/>
</dbReference>
<dbReference type="NCBIfam" id="TIGR04178">
    <property type="entry name" value="exo_archaeo"/>
    <property type="match status" value="1"/>
</dbReference>